<feature type="domain" description="FAD dependent oxidoreductase" evidence="5">
    <location>
        <begin position="6"/>
        <end position="358"/>
    </location>
</feature>
<evidence type="ECO:0000259" key="5">
    <source>
        <dbReference type="Pfam" id="PF01266"/>
    </source>
</evidence>
<gene>
    <name evidence="6" type="primary">solA</name>
    <name evidence="6" type="ORF">GCM10017584_24850</name>
</gene>
<evidence type="ECO:0000256" key="3">
    <source>
        <dbReference type="ARBA" id="ARBA00022827"/>
    </source>
</evidence>
<dbReference type="GO" id="GO:0008115">
    <property type="term" value="F:sarcosine oxidase activity"/>
    <property type="evidence" value="ECO:0007669"/>
    <property type="project" value="TreeGrafter"/>
</dbReference>
<dbReference type="RefSeq" id="WP_271177567.1">
    <property type="nucleotide sequence ID" value="NZ_BAAAJO010000002.1"/>
</dbReference>
<dbReference type="InterPro" id="IPR006076">
    <property type="entry name" value="FAD-dep_OxRdtase"/>
</dbReference>
<protein>
    <submittedName>
        <fullName evidence="6">N-methyltryptophan oxidase</fullName>
    </submittedName>
</protein>
<keyword evidence="3" id="KW-0274">FAD</keyword>
<dbReference type="PANTHER" id="PTHR10961">
    <property type="entry name" value="PEROXISOMAL SARCOSINE OXIDASE"/>
    <property type="match status" value="1"/>
</dbReference>
<proteinExistence type="predicted"/>
<dbReference type="EMBL" id="BSEN01000012">
    <property type="protein sequence ID" value="GLJ76911.1"/>
    <property type="molecule type" value="Genomic_DNA"/>
</dbReference>
<evidence type="ECO:0000256" key="4">
    <source>
        <dbReference type="ARBA" id="ARBA00023002"/>
    </source>
</evidence>
<reference evidence="6" key="1">
    <citation type="journal article" date="2014" name="Int. J. Syst. Evol. Microbiol.">
        <title>Complete genome sequence of Corynebacterium casei LMG S-19264T (=DSM 44701T), isolated from a smear-ripened cheese.</title>
        <authorList>
            <consortium name="US DOE Joint Genome Institute (JGI-PGF)"/>
            <person name="Walter F."/>
            <person name="Albersmeier A."/>
            <person name="Kalinowski J."/>
            <person name="Ruckert C."/>
        </authorList>
    </citation>
    <scope>NUCLEOTIDE SEQUENCE</scope>
    <source>
        <strain evidence="6">VKM Ac-1401</strain>
    </source>
</reference>
<dbReference type="AlphaFoldDB" id="A0A9W6HAF7"/>
<comment type="cofactor">
    <cofactor evidence="1">
        <name>FAD</name>
        <dbReference type="ChEBI" id="CHEBI:57692"/>
    </cofactor>
</comment>
<evidence type="ECO:0000313" key="7">
    <source>
        <dbReference type="Proteomes" id="UP001142372"/>
    </source>
</evidence>
<dbReference type="InterPro" id="IPR036188">
    <property type="entry name" value="FAD/NAD-bd_sf"/>
</dbReference>
<keyword evidence="2" id="KW-0285">Flavoprotein</keyword>
<name>A0A9W6HAF7_9MICO</name>
<dbReference type="InterPro" id="IPR045170">
    <property type="entry name" value="MTOX"/>
</dbReference>
<evidence type="ECO:0000256" key="2">
    <source>
        <dbReference type="ARBA" id="ARBA00022630"/>
    </source>
</evidence>
<dbReference type="Gene3D" id="3.50.50.60">
    <property type="entry name" value="FAD/NAD(P)-binding domain"/>
    <property type="match status" value="1"/>
</dbReference>
<accession>A0A9W6HAF7</accession>
<dbReference type="Proteomes" id="UP001142372">
    <property type="component" value="Unassembled WGS sequence"/>
</dbReference>
<dbReference type="SUPFAM" id="SSF51905">
    <property type="entry name" value="FAD/NAD(P)-binding domain"/>
    <property type="match status" value="1"/>
</dbReference>
<comment type="caution">
    <text evidence="6">The sequence shown here is derived from an EMBL/GenBank/DDBJ whole genome shotgun (WGS) entry which is preliminary data.</text>
</comment>
<dbReference type="Pfam" id="PF01266">
    <property type="entry name" value="DAO"/>
    <property type="match status" value="1"/>
</dbReference>
<keyword evidence="4" id="KW-0560">Oxidoreductase</keyword>
<keyword evidence="7" id="KW-1185">Reference proteome</keyword>
<organism evidence="6 7">
    <name type="scientific">Leifsonia poae</name>
    <dbReference type="NCBI Taxonomy" id="110933"/>
    <lineage>
        <taxon>Bacteria</taxon>
        <taxon>Bacillati</taxon>
        <taxon>Actinomycetota</taxon>
        <taxon>Actinomycetes</taxon>
        <taxon>Micrococcales</taxon>
        <taxon>Microbacteriaceae</taxon>
        <taxon>Leifsonia</taxon>
    </lineage>
</organism>
<dbReference type="Gene3D" id="3.30.9.10">
    <property type="entry name" value="D-Amino Acid Oxidase, subunit A, domain 2"/>
    <property type="match status" value="1"/>
</dbReference>
<dbReference type="PANTHER" id="PTHR10961:SF7">
    <property type="entry name" value="FAD DEPENDENT OXIDOREDUCTASE DOMAIN-CONTAINING PROTEIN"/>
    <property type="match status" value="1"/>
</dbReference>
<reference evidence="6" key="2">
    <citation type="submission" date="2023-01" db="EMBL/GenBank/DDBJ databases">
        <authorList>
            <person name="Sun Q."/>
            <person name="Evtushenko L."/>
        </authorList>
    </citation>
    <scope>NUCLEOTIDE SEQUENCE</scope>
    <source>
        <strain evidence="6">VKM Ac-1401</strain>
    </source>
</reference>
<dbReference type="SUPFAM" id="SSF54373">
    <property type="entry name" value="FAD-linked reductases, C-terminal domain"/>
    <property type="match status" value="1"/>
</dbReference>
<evidence type="ECO:0000256" key="1">
    <source>
        <dbReference type="ARBA" id="ARBA00001974"/>
    </source>
</evidence>
<dbReference type="GO" id="GO:0050660">
    <property type="term" value="F:flavin adenine dinucleotide binding"/>
    <property type="evidence" value="ECO:0007669"/>
    <property type="project" value="InterPro"/>
</dbReference>
<sequence length="376" mass="39064">MSYDQIVIGAGVVGAATAHALAEAGASVLLLEAFERGHDRGSSHGGSRIFRHGYAEQDYIELSLRARDGWRALETATGGSILQLNGAIDHGDPESVGAVEAALGRAGIPTEHLTAAEAAARWPGLHFETDVLFAPSGGRLLADVAIEALLTEAERAGAELRFESPVDGIEVTDGGVVVSVAGQRLEAAGVVIAAGSWTPGLIGDWLAAQGSPLPPVRVTEEQPAHFPPLQPDSADDSAWPSFVHHRLPDANGVRPPGVYGLLTPGEGVKVGLHGTGPTVDPARRDRTIDPNRLADLTAYVAEWLPGVDATAPTPISCLYDNTDTEDFVLDRVGPVTVATGFSGHGFKFGPALGDILAGLALHGTPAAARFRLPRNA</sequence>
<evidence type="ECO:0000313" key="6">
    <source>
        <dbReference type="EMBL" id="GLJ76911.1"/>
    </source>
</evidence>